<comment type="similarity">
    <text evidence="1 8">Belongs to the cytochrome P450 family.</text>
</comment>
<evidence type="ECO:0000256" key="3">
    <source>
        <dbReference type="ARBA" id="ARBA00022723"/>
    </source>
</evidence>
<evidence type="ECO:0000256" key="8">
    <source>
        <dbReference type="RuleBase" id="RU000461"/>
    </source>
</evidence>
<evidence type="ECO:0000256" key="5">
    <source>
        <dbReference type="ARBA" id="ARBA00023004"/>
    </source>
</evidence>
<dbReference type="SUPFAM" id="SSF48264">
    <property type="entry name" value="Cytochrome P450"/>
    <property type="match status" value="1"/>
</dbReference>
<dbReference type="GO" id="GO:0004497">
    <property type="term" value="F:monooxygenase activity"/>
    <property type="evidence" value="ECO:0007669"/>
    <property type="project" value="UniProtKB-KW"/>
</dbReference>
<keyword evidence="5 7" id="KW-0408">Iron</keyword>
<evidence type="ECO:0000313" key="9">
    <source>
        <dbReference type="EMBL" id="CAA9458747.1"/>
    </source>
</evidence>
<keyword evidence="4 8" id="KW-0560">Oxidoreductase</keyword>
<keyword evidence="3 7" id="KW-0479">Metal-binding</keyword>
<name>A0A6J4QY85_9ACTN</name>
<dbReference type="InterPro" id="IPR036396">
    <property type="entry name" value="Cyt_P450_sf"/>
</dbReference>
<dbReference type="CDD" id="cd20620">
    <property type="entry name" value="CYP132-like"/>
    <property type="match status" value="1"/>
</dbReference>
<comment type="cofactor">
    <cofactor evidence="7">
        <name>heme</name>
        <dbReference type="ChEBI" id="CHEBI:30413"/>
    </cofactor>
</comment>
<dbReference type="InterPro" id="IPR001128">
    <property type="entry name" value="Cyt_P450"/>
</dbReference>
<evidence type="ECO:0000256" key="2">
    <source>
        <dbReference type="ARBA" id="ARBA00022617"/>
    </source>
</evidence>
<dbReference type="InterPro" id="IPR002401">
    <property type="entry name" value="Cyt_P450_E_grp-I"/>
</dbReference>
<dbReference type="InterPro" id="IPR017972">
    <property type="entry name" value="Cyt_P450_CS"/>
</dbReference>
<proteinExistence type="inferred from homology"/>
<reference evidence="9" key="1">
    <citation type="submission" date="2020-02" db="EMBL/GenBank/DDBJ databases">
        <authorList>
            <person name="Meier V. D."/>
        </authorList>
    </citation>
    <scope>NUCLEOTIDE SEQUENCE</scope>
    <source>
        <strain evidence="9">AVDCRST_MAG37</strain>
    </source>
</reference>
<evidence type="ECO:0000256" key="6">
    <source>
        <dbReference type="ARBA" id="ARBA00023033"/>
    </source>
</evidence>
<evidence type="ECO:0000256" key="7">
    <source>
        <dbReference type="PIRSR" id="PIRSR602401-1"/>
    </source>
</evidence>
<dbReference type="GO" id="GO:0016705">
    <property type="term" value="F:oxidoreductase activity, acting on paired donors, with incorporation or reduction of molecular oxygen"/>
    <property type="evidence" value="ECO:0007669"/>
    <property type="project" value="InterPro"/>
</dbReference>
<dbReference type="EMBL" id="CADCVD010000173">
    <property type="protein sequence ID" value="CAA9458747.1"/>
    <property type="molecule type" value="Genomic_DNA"/>
</dbReference>
<dbReference type="Pfam" id="PF00067">
    <property type="entry name" value="p450"/>
    <property type="match status" value="1"/>
</dbReference>
<sequence>MTIKTEKARSKGLAPGPKLPIAKMLFGNGGPEEQLDFLLSAARDYGPVVGFRWLNRRSLLLDHPNHIEYVLRINNRNYLKSKNYDPVRLVVGEGLIVSEGEFWRRQRRLAQPAFHRKRIASLASLMVDETEAMLERWASSARGRGEPFDLHREIGILTLKIVAKALFGADVGEDAVGRISEAQTFLNGYVDSRMGALPKLPHQVPTPHNVRYRLALKDLEGIVYSLIDRRRRDGGGEDLLSMLLEARDQETGEGIGDVQLRNEVMTLLIAGNETTAVALSWTWYLLSGHPAINQKLHEELDAVLGGRAPTFEDLPRLSYTTAVLKEAMRLYPPAWIFSRRPVEDDEIGGYRVSAGTTVLISPYVTHRNPVYWEDPQTFNPERFEEGRSADRPEFAYLPFGGGPRKCIGDRFALVEGVLVLATVAQRYNLRLAQERKVAPEPLVTLRPKEGIPIILEERS</sequence>
<dbReference type="PANTHER" id="PTHR24291">
    <property type="entry name" value="CYTOCHROME P450 FAMILY 4"/>
    <property type="match status" value="1"/>
</dbReference>
<accession>A0A6J4QY85</accession>
<dbReference type="AlphaFoldDB" id="A0A6J4QY85"/>
<gene>
    <name evidence="9" type="ORF">AVDCRST_MAG37-3425</name>
</gene>
<dbReference type="InterPro" id="IPR050196">
    <property type="entry name" value="Cytochrome_P450_Monoox"/>
</dbReference>
<protein>
    <submittedName>
        <fullName evidence="9">Cytochrome P450 family protein</fullName>
    </submittedName>
</protein>
<dbReference type="GO" id="GO:0020037">
    <property type="term" value="F:heme binding"/>
    <property type="evidence" value="ECO:0007669"/>
    <property type="project" value="InterPro"/>
</dbReference>
<dbReference type="PRINTS" id="PR00463">
    <property type="entry name" value="EP450I"/>
</dbReference>
<organism evidence="9">
    <name type="scientific">uncultured Rubrobacteraceae bacterium</name>
    <dbReference type="NCBI Taxonomy" id="349277"/>
    <lineage>
        <taxon>Bacteria</taxon>
        <taxon>Bacillati</taxon>
        <taxon>Actinomycetota</taxon>
        <taxon>Rubrobacteria</taxon>
        <taxon>Rubrobacterales</taxon>
        <taxon>Rubrobacteraceae</taxon>
        <taxon>environmental samples</taxon>
    </lineage>
</organism>
<feature type="binding site" description="axial binding residue" evidence="7">
    <location>
        <position position="406"/>
    </location>
    <ligand>
        <name>heme</name>
        <dbReference type="ChEBI" id="CHEBI:30413"/>
    </ligand>
    <ligandPart>
        <name>Fe</name>
        <dbReference type="ChEBI" id="CHEBI:18248"/>
    </ligandPart>
</feature>
<dbReference type="PROSITE" id="PS00086">
    <property type="entry name" value="CYTOCHROME_P450"/>
    <property type="match status" value="1"/>
</dbReference>
<dbReference type="GO" id="GO:0005506">
    <property type="term" value="F:iron ion binding"/>
    <property type="evidence" value="ECO:0007669"/>
    <property type="project" value="InterPro"/>
</dbReference>
<dbReference type="PRINTS" id="PR00385">
    <property type="entry name" value="P450"/>
</dbReference>
<evidence type="ECO:0000256" key="1">
    <source>
        <dbReference type="ARBA" id="ARBA00010617"/>
    </source>
</evidence>
<dbReference type="PANTHER" id="PTHR24291:SF50">
    <property type="entry name" value="BIFUNCTIONAL ALBAFLAVENONE MONOOXYGENASE_TERPENE SYNTHASE"/>
    <property type="match status" value="1"/>
</dbReference>
<keyword evidence="2 7" id="KW-0349">Heme</keyword>
<keyword evidence="6 8" id="KW-0503">Monooxygenase</keyword>
<dbReference type="Gene3D" id="1.10.630.10">
    <property type="entry name" value="Cytochrome P450"/>
    <property type="match status" value="1"/>
</dbReference>
<evidence type="ECO:0000256" key="4">
    <source>
        <dbReference type="ARBA" id="ARBA00023002"/>
    </source>
</evidence>